<evidence type="ECO:0000313" key="8">
    <source>
        <dbReference type="EMBL" id="MCL6699398.1"/>
    </source>
</evidence>
<dbReference type="Gene3D" id="3.30.70.360">
    <property type="match status" value="1"/>
</dbReference>
<dbReference type="InterPro" id="IPR036264">
    <property type="entry name" value="Bact_exopeptidase_dim_dom"/>
</dbReference>
<evidence type="ECO:0000313" key="9">
    <source>
        <dbReference type="Proteomes" id="UP001203410"/>
    </source>
</evidence>
<dbReference type="Proteomes" id="UP001203410">
    <property type="component" value="Unassembled WGS sequence"/>
</dbReference>
<keyword evidence="5" id="KW-0862">Zinc</keyword>
<dbReference type="SUPFAM" id="SSF53187">
    <property type="entry name" value="Zn-dependent exopeptidases"/>
    <property type="match status" value="1"/>
</dbReference>
<dbReference type="PROSITE" id="PS00758">
    <property type="entry name" value="ARGE_DAPE_CPG2_1"/>
    <property type="match status" value="1"/>
</dbReference>
<keyword evidence="4" id="KW-0378">Hydrolase</keyword>
<dbReference type="RefSeq" id="WP_249904813.1">
    <property type="nucleotide sequence ID" value="NZ_JAMGBA010000002.1"/>
</dbReference>
<sequence length="479" mass="51852">MRSLLALSFLAFSASAFAQVPAIVSQPSKLDPAWQAKTRALYETAVEIPTVSGRNQMPKLAEYLAGELKAAGFAADDIKIMPYEGEAGDKTVALIARWRAEKPTAKPILLMAHMDVVEAKREDWKFDPFEFREEGGYFYGRGTYDNKAGMTGIMMSVLKLKQAGWRPKRDLILFFSGDEETKGNGASLGATEWRQLTDAEYALNSDGGGGGFLANGTSLGFALQTAEKTFQSYHFTVRNKGGHSSRPRPDNAIYELATALKKLEAHRFEPSLNETTRGYFKLRAMQEGDSALGKAMRAWLANEQDGAAADAIEASELETGFTRTRCVATELTGGHADNALPQMADATVNCRILPGVSPDAVLAELKGVVGAGVEVTKDGTYSGRATPVSPLRADVAKAYQDAVTALNGKNVPVAPYMSAGATDGSFFREAGMPVYGLDGSWVIIPEDERAHGLDERMAVRAVYDNVLFWEMMLKALAGR</sequence>
<evidence type="ECO:0000256" key="5">
    <source>
        <dbReference type="ARBA" id="ARBA00022833"/>
    </source>
</evidence>
<dbReference type="InterPro" id="IPR001261">
    <property type="entry name" value="ArgE/DapE_CS"/>
</dbReference>
<dbReference type="SUPFAM" id="SSF55031">
    <property type="entry name" value="Bacterial exopeptidase dimerisation domain"/>
    <property type="match status" value="1"/>
</dbReference>
<dbReference type="Gene3D" id="3.40.630.10">
    <property type="entry name" value="Zn peptidases"/>
    <property type="match status" value="1"/>
</dbReference>
<keyword evidence="3" id="KW-0479">Metal-binding</keyword>
<dbReference type="Pfam" id="PF07687">
    <property type="entry name" value="M20_dimer"/>
    <property type="match status" value="1"/>
</dbReference>
<evidence type="ECO:0000256" key="4">
    <source>
        <dbReference type="ARBA" id="ARBA00022801"/>
    </source>
</evidence>
<feature type="domain" description="Peptidase M20 dimerisation" evidence="7">
    <location>
        <begin position="226"/>
        <end position="369"/>
    </location>
</feature>
<dbReference type="InterPro" id="IPR047177">
    <property type="entry name" value="Pept_M20A"/>
</dbReference>
<evidence type="ECO:0000256" key="1">
    <source>
        <dbReference type="ARBA" id="ARBA00006247"/>
    </source>
</evidence>
<evidence type="ECO:0000256" key="3">
    <source>
        <dbReference type="ARBA" id="ARBA00022723"/>
    </source>
</evidence>
<dbReference type="PANTHER" id="PTHR45962">
    <property type="entry name" value="N-FATTY-ACYL-AMINO ACID SYNTHASE/HYDROLASE PM20D1"/>
    <property type="match status" value="1"/>
</dbReference>
<evidence type="ECO:0000256" key="6">
    <source>
        <dbReference type="SAM" id="SignalP"/>
    </source>
</evidence>
<gene>
    <name evidence="8" type="ORF">LZ496_11475</name>
</gene>
<accession>A0ABT0RX43</accession>
<feature type="signal peptide" evidence="6">
    <location>
        <begin position="1"/>
        <end position="18"/>
    </location>
</feature>
<proteinExistence type="inferred from homology"/>
<dbReference type="Gene3D" id="1.10.150.900">
    <property type="match status" value="1"/>
</dbReference>
<comment type="similarity">
    <text evidence="1">Belongs to the peptidase M20A family.</text>
</comment>
<comment type="caution">
    <text evidence="8">The sequence shown here is derived from an EMBL/GenBank/DDBJ whole genome shotgun (WGS) entry which is preliminary data.</text>
</comment>
<dbReference type="Pfam" id="PF01546">
    <property type="entry name" value="Peptidase_M20"/>
    <property type="match status" value="1"/>
</dbReference>
<protein>
    <submittedName>
        <fullName evidence="8">M20/M25/M40 family metallo-hydrolase</fullName>
    </submittedName>
</protein>
<evidence type="ECO:0000259" key="7">
    <source>
        <dbReference type="Pfam" id="PF07687"/>
    </source>
</evidence>
<keyword evidence="6" id="KW-0732">Signal</keyword>
<keyword evidence="9" id="KW-1185">Reference proteome</keyword>
<feature type="chain" id="PRO_5047018032" evidence="6">
    <location>
        <begin position="19"/>
        <end position="479"/>
    </location>
</feature>
<dbReference type="NCBIfam" id="NF006596">
    <property type="entry name" value="PRK09133.1"/>
    <property type="match status" value="1"/>
</dbReference>
<dbReference type="InterPro" id="IPR002933">
    <property type="entry name" value="Peptidase_M20"/>
</dbReference>
<evidence type="ECO:0000256" key="2">
    <source>
        <dbReference type="ARBA" id="ARBA00022670"/>
    </source>
</evidence>
<name>A0ABT0RX43_9SPHN</name>
<dbReference type="PANTHER" id="PTHR45962:SF1">
    <property type="entry name" value="N-FATTY-ACYL-AMINO ACID SYNTHASE_HYDROLASE PM20D1"/>
    <property type="match status" value="1"/>
</dbReference>
<dbReference type="EMBL" id="JAMGBA010000002">
    <property type="protein sequence ID" value="MCL6699398.1"/>
    <property type="molecule type" value="Genomic_DNA"/>
</dbReference>
<keyword evidence="2" id="KW-0645">Protease</keyword>
<organism evidence="8 9">
    <name type="scientific">Sphingomonas caseinilyticus</name>
    <dbReference type="NCBI Taxonomy" id="2908205"/>
    <lineage>
        <taxon>Bacteria</taxon>
        <taxon>Pseudomonadati</taxon>
        <taxon>Pseudomonadota</taxon>
        <taxon>Alphaproteobacteria</taxon>
        <taxon>Sphingomonadales</taxon>
        <taxon>Sphingomonadaceae</taxon>
        <taxon>Sphingomonas</taxon>
    </lineage>
</organism>
<reference evidence="8 9" key="1">
    <citation type="submission" date="2022-05" db="EMBL/GenBank/DDBJ databases">
        <authorList>
            <person name="Jo J.-H."/>
            <person name="Im W.-T."/>
        </authorList>
    </citation>
    <scope>NUCLEOTIDE SEQUENCE [LARGE SCALE GENOMIC DNA]</scope>
    <source>
        <strain evidence="8 9">NSE70-1</strain>
    </source>
</reference>
<dbReference type="InterPro" id="IPR011650">
    <property type="entry name" value="Peptidase_M20_dimer"/>
</dbReference>